<evidence type="ECO:0000313" key="2">
    <source>
        <dbReference type="EMBL" id="KAL2641592.1"/>
    </source>
</evidence>
<organism evidence="2 3">
    <name type="scientific">Riccia fluitans</name>
    <dbReference type="NCBI Taxonomy" id="41844"/>
    <lineage>
        <taxon>Eukaryota</taxon>
        <taxon>Viridiplantae</taxon>
        <taxon>Streptophyta</taxon>
        <taxon>Embryophyta</taxon>
        <taxon>Marchantiophyta</taxon>
        <taxon>Marchantiopsida</taxon>
        <taxon>Marchantiidae</taxon>
        <taxon>Marchantiales</taxon>
        <taxon>Ricciaceae</taxon>
        <taxon>Riccia</taxon>
    </lineage>
</organism>
<keyword evidence="3" id="KW-1185">Reference proteome</keyword>
<evidence type="ECO:0000313" key="3">
    <source>
        <dbReference type="Proteomes" id="UP001605036"/>
    </source>
</evidence>
<comment type="caution">
    <text evidence="2">The sequence shown here is derived from an EMBL/GenBank/DDBJ whole genome shotgun (WGS) entry which is preliminary data.</text>
</comment>
<sequence length="121" mass="13786">MQRRKQKGLAYDKIEKTLVHWMQDRDQSMDSEGIPEVGRQGEDEEEIEGKVNEHFNGSSRGGPQDFYVVLYTADTITKEQREEREEMLFLLKKKVLEDHNEALEAHCSEVASGGSLASDGN</sequence>
<dbReference type="Proteomes" id="UP001605036">
    <property type="component" value="Unassembled WGS sequence"/>
</dbReference>
<gene>
    <name evidence="2" type="ORF">R1flu_009179</name>
</gene>
<dbReference type="EMBL" id="JBHFFA010000002">
    <property type="protein sequence ID" value="KAL2641592.1"/>
    <property type="molecule type" value="Genomic_DNA"/>
</dbReference>
<name>A0ABD1Z1C7_9MARC</name>
<feature type="region of interest" description="Disordered" evidence="1">
    <location>
        <begin position="23"/>
        <end position="45"/>
    </location>
</feature>
<dbReference type="AlphaFoldDB" id="A0ABD1Z1C7"/>
<evidence type="ECO:0000256" key="1">
    <source>
        <dbReference type="SAM" id="MobiDB-lite"/>
    </source>
</evidence>
<protein>
    <submittedName>
        <fullName evidence="2">Uncharacterized protein</fullName>
    </submittedName>
</protein>
<proteinExistence type="predicted"/>
<reference evidence="2 3" key="1">
    <citation type="submission" date="2024-09" db="EMBL/GenBank/DDBJ databases">
        <title>Chromosome-scale assembly of Riccia fluitans.</title>
        <authorList>
            <person name="Paukszto L."/>
            <person name="Sawicki J."/>
            <person name="Karawczyk K."/>
            <person name="Piernik-Szablinska J."/>
            <person name="Szczecinska M."/>
            <person name="Mazdziarz M."/>
        </authorList>
    </citation>
    <scope>NUCLEOTIDE SEQUENCE [LARGE SCALE GENOMIC DNA]</scope>
    <source>
        <strain evidence="2">Rf_01</strain>
        <tissue evidence="2">Aerial parts of the thallus</tissue>
    </source>
</reference>
<accession>A0ABD1Z1C7</accession>